<dbReference type="OMA" id="KAPHKNG"/>
<accession>T1JVM0</accession>
<organism evidence="2 3">
    <name type="scientific">Tetranychus urticae</name>
    <name type="common">Two-spotted spider mite</name>
    <dbReference type="NCBI Taxonomy" id="32264"/>
    <lineage>
        <taxon>Eukaryota</taxon>
        <taxon>Metazoa</taxon>
        <taxon>Ecdysozoa</taxon>
        <taxon>Arthropoda</taxon>
        <taxon>Chelicerata</taxon>
        <taxon>Arachnida</taxon>
        <taxon>Acari</taxon>
        <taxon>Acariformes</taxon>
        <taxon>Trombidiformes</taxon>
        <taxon>Prostigmata</taxon>
        <taxon>Eleutherengona</taxon>
        <taxon>Raphignathae</taxon>
        <taxon>Tetranychoidea</taxon>
        <taxon>Tetranychidae</taxon>
        <taxon>Tetranychus</taxon>
    </lineage>
</organism>
<dbReference type="STRING" id="32264.T1JVM0"/>
<dbReference type="EnsemblMetazoa" id="tetur02g05090.1">
    <property type="protein sequence ID" value="tetur02g05090.1"/>
    <property type="gene ID" value="tetur02g05090"/>
</dbReference>
<evidence type="ECO:0000313" key="2">
    <source>
        <dbReference type="EnsemblMetazoa" id="tetur02g05090.1"/>
    </source>
</evidence>
<evidence type="ECO:0000313" key="3">
    <source>
        <dbReference type="Proteomes" id="UP000015104"/>
    </source>
</evidence>
<sequence>MGCGAAKATQTTDGPQNITNEKNKILDSVAQEDHKSLADRPPTPVPKPVAFEIPIDPVVADGAEDESIVKKHPPKRLARLEEQRASIPTVDDIKEKQAEAEKRRQEIIEEKINKARAVQAKIQGEKTSQKSSTSDDTTGSNNNNTTATSEEMKNKLNGESNETSKDKESAEIKTTTDDKISNDTRTDDKSESNEKDESKSVESKTDGKSGDKVSVQTTNKTESTLS</sequence>
<dbReference type="KEGG" id="tut:107371488"/>
<dbReference type="OrthoDB" id="6515008at2759"/>
<feature type="compositionally biased region" description="Basic and acidic residues" evidence="1">
    <location>
        <begin position="21"/>
        <end position="38"/>
    </location>
</feature>
<feature type="region of interest" description="Disordered" evidence="1">
    <location>
        <begin position="1"/>
        <end position="49"/>
    </location>
</feature>
<name>T1JVM0_TETUR</name>
<dbReference type="Proteomes" id="UP000015104">
    <property type="component" value="Unassembled WGS sequence"/>
</dbReference>
<reference evidence="3" key="1">
    <citation type="submission" date="2011-08" db="EMBL/GenBank/DDBJ databases">
        <authorList>
            <person name="Rombauts S."/>
        </authorList>
    </citation>
    <scope>NUCLEOTIDE SEQUENCE</scope>
    <source>
        <strain evidence="3">London</strain>
    </source>
</reference>
<feature type="compositionally biased region" description="Basic and acidic residues" evidence="1">
    <location>
        <begin position="150"/>
        <end position="211"/>
    </location>
</feature>
<feature type="compositionally biased region" description="Basic and acidic residues" evidence="1">
    <location>
        <begin position="91"/>
        <end position="113"/>
    </location>
</feature>
<evidence type="ECO:0008006" key="4">
    <source>
        <dbReference type="Google" id="ProtNLM"/>
    </source>
</evidence>
<dbReference type="EMBL" id="CAEY01000795">
    <property type="status" value="NOT_ANNOTATED_CDS"/>
    <property type="molecule type" value="Genomic_DNA"/>
</dbReference>
<dbReference type="AlphaFoldDB" id="T1JVM0"/>
<keyword evidence="3" id="KW-1185">Reference proteome</keyword>
<protein>
    <recommendedName>
        <fullName evidence="4">Stathmin</fullName>
    </recommendedName>
</protein>
<reference evidence="2" key="2">
    <citation type="submission" date="2015-06" db="UniProtKB">
        <authorList>
            <consortium name="EnsemblMetazoa"/>
        </authorList>
    </citation>
    <scope>IDENTIFICATION</scope>
</reference>
<proteinExistence type="predicted"/>
<evidence type="ECO:0000256" key="1">
    <source>
        <dbReference type="SAM" id="MobiDB-lite"/>
    </source>
</evidence>
<feature type="compositionally biased region" description="Polar residues" evidence="1">
    <location>
        <begin position="214"/>
        <end position="226"/>
    </location>
</feature>
<gene>
    <name evidence="2" type="primary">107371488</name>
</gene>
<feature type="compositionally biased region" description="Polar residues" evidence="1">
    <location>
        <begin position="8"/>
        <end position="20"/>
    </location>
</feature>
<dbReference type="eggNOG" id="ENOG502SBUC">
    <property type="taxonomic scope" value="Eukaryota"/>
</dbReference>
<dbReference type="HOGENOM" id="CLU_1226209_0_0_1"/>
<feature type="region of interest" description="Disordered" evidence="1">
    <location>
        <begin position="61"/>
        <end position="226"/>
    </location>
</feature>
<feature type="compositionally biased region" description="Low complexity" evidence="1">
    <location>
        <begin position="129"/>
        <end position="149"/>
    </location>
</feature>